<dbReference type="PANTHER" id="PTHR37017">
    <property type="entry name" value="AB HYDROLASE-1 DOMAIN-CONTAINING PROTEIN-RELATED"/>
    <property type="match status" value="1"/>
</dbReference>
<protein>
    <submittedName>
        <fullName evidence="3">Alpha/beta hydrolase</fullName>
    </submittedName>
</protein>
<sequence>MANGQEKTGSSGAQEQVGYAFVSGAGLRGGIWNEVVEGFDEPCLALEYPARDAEAEERRSLSLEDYVAELKRQLERWEVERFILVAHSLGGALALRLAAEMPDRVAGFAAVGAAIPRGGGSFLSALPWPKRLLLSVILRRAGTRPPASAIRAGLCNDLPAAQADIIVRDFVPESVRVYTDRTEAPMPEAPKLYVKLAKDKEFGSALQDRMRANLSPDAVRSLDTGHLPMLGDPQGLRLALQSFRSEYVLD</sequence>
<dbReference type="Proteomes" id="UP000547209">
    <property type="component" value="Unassembled WGS sequence"/>
</dbReference>
<evidence type="ECO:0000259" key="2">
    <source>
        <dbReference type="Pfam" id="PF12697"/>
    </source>
</evidence>
<keyword evidence="1" id="KW-0175">Coiled coil</keyword>
<accession>A0A7X0RRC5</accession>
<organism evidence="3 4">
    <name type="scientific">Cohnella nanjingensis</name>
    <dbReference type="NCBI Taxonomy" id="1387779"/>
    <lineage>
        <taxon>Bacteria</taxon>
        <taxon>Bacillati</taxon>
        <taxon>Bacillota</taxon>
        <taxon>Bacilli</taxon>
        <taxon>Bacillales</taxon>
        <taxon>Paenibacillaceae</taxon>
        <taxon>Cohnella</taxon>
    </lineage>
</organism>
<evidence type="ECO:0000256" key="1">
    <source>
        <dbReference type="SAM" id="Coils"/>
    </source>
</evidence>
<evidence type="ECO:0000313" key="3">
    <source>
        <dbReference type="EMBL" id="MBB6672140.1"/>
    </source>
</evidence>
<dbReference type="AlphaFoldDB" id="A0A7X0RRC5"/>
<dbReference type="InterPro" id="IPR029058">
    <property type="entry name" value="AB_hydrolase_fold"/>
</dbReference>
<dbReference type="Gene3D" id="3.40.50.1820">
    <property type="entry name" value="alpha/beta hydrolase"/>
    <property type="match status" value="1"/>
</dbReference>
<dbReference type="RefSeq" id="WP_185143620.1">
    <property type="nucleotide sequence ID" value="NZ_JACJVP010000025.1"/>
</dbReference>
<evidence type="ECO:0000313" key="4">
    <source>
        <dbReference type="Proteomes" id="UP000547209"/>
    </source>
</evidence>
<feature type="domain" description="AB hydrolase-1" evidence="2">
    <location>
        <begin position="21"/>
        <end position="235"/>
    </location>
</feature>
<comment type="caution">
    <text evidence="3">The sequence shown here is derived from an EMBL/GenBank/DDBJ whole genome shotgun (WGS) entry which is preliminary data.</text>
</comment>
<keyword evidence="4" id="KW-1185">Reference proteome</keyword>
<keyword evidence="3" id="KW-0378">Hydrolase</keyword>
<dbReference type="Pfam" id="PF12697">
    <property type="entry name" value="Abhydrolase_6"/>
    <property type="match status" value="1"/>
</dbReference>
<name>A0A7X0RRC5_9BACL</name>
<feature type="coiled-coil region" evidence="1">
    <location>
        <begin position="53"/>
        <end position="80"/>
    </location>
</feature>
<dbReference type="GO" id="GO:0016787">
    <property type="term" value="F:hydrolase activity"/>
    <property type="evidence" value="ECO:0007669"/>
    <property type="project" value="UniProtKB-KW"/>
</dbReference>
<gene>
    <name evidence="3" type="ORF">H7C19_15785</name>
</gene>
<dbReference type="InterPro" id="IPR052897">
    <property type="entry name" value="Sec-Metab_Biosynth_Hydrolase"/>
</dbReference>
<proteinExistence type="predicted"/>
<dbReference type="EMBL" id="JACJVP010000025">
    <property type="protein sequence ID" value="MBB6672140.1"/>
    <property type="molecule type" value="Genomic_DNA"/>
</dbReference>
<dbReference type="SUPFAM" id="SSF53474">
    <property type="entry name" value="alpha/beta-Hydrolases"/>
    <property type="match status" value="1"/>
</dbReference>
<dbReference type="InterPro" id="IPR000073">
    <property type="entry name" value="AB_hydrolase_1"/>
</dbReference>
<dbReference type="PANTHER" id="PTHR37017:SF11">
    <property type="entry name" value="ESTERASE_LIPASE_THIOESTERASE DOMAIN-CONTAINING PROTEIN"/>
    <property type="match status" value="1"/>
</dbReference>
<reference evidence="3 4" key="1">
    <citation type="submission" date="2020-08" db="EMBL/GenBank/DDBJ databases">
        <title>Cohnella phylogeny.</title>
        <authorList>
            <person name="Dunlap C."/>
        </authorList>
    </citation>
    <scope>NUCLEOTIDE SEQUENCE [LARGE SCALE GENOMIC DNA]</scope>
    <source>
        <strain evidence="3 4">DSM 28246</strain>
    </source>
</reference>